<name>A0A138ZXX7_GONPJ</name>
<sequence>MASFPPPMHMGPPMGMPPMPPGSMGGPPMGVPPPGAPIAPIVERRIPKDVRLTVYIGRITDGVADEHVEKLLRVCGPIRAWKRVQDATNKIHPAGLVEFETLEGMHKCEMLLSGGQFGGNGLELPNPHAGVDKPDGEEDPKLASKSLIVTIGEAAKMATEEFKRTYKLDAAELNRLRGEIENIVNLIRTSLTNRPASPVLLDSQGDPVPREVREIYKRIAASTREVNQTLAQLFPGLQPDELDDLPPDQIMENQELVLKEIATFRRQQARRELEKRTEIDRADRSRRDDEERRKDIAAGLTPEFPGMGRQPDGWVRGGSLSTGEGAFGREAASATGAPGEDIDEEEEEAKKEARRQKEMEIAFKDREKRWESRESARFRKFDQEDLRDRDDEGRAKKNREIMERRLREFDDDYEREQMEYEWFRDRQRWIERRRIHRARERADDEQDRKLEAEEIEAEQRAEAEALQAAQVATNGTVPAPVTLEVDKFLARYQISGDQVRERDRDRYGDRDGDRDRVPTRPFAPPAGSGPVGRIMTAEERKRAQTELVDEIPAAREPLFGWRVRWEVVDENLLTTKLRSFISRKLQSLLGEEVPDIADHVVDHLRQRKTPDALWEEMKEVLDEESERFVCLVWRMLVYETESRVRGL</sequence>
<keyword evidence="5" id="KW-1185">Reference proteome</keyword>
<keyword evidence="1" id="KW-0175">Coiled coil</keyword>
<dbReference type="Pfam" id="PF01480">
    <property type="entry name" value="PWI"/>
    <property type="match status" value="1"/>
</dbReference>
<dbReference type="GO" id="GO:0005681">
    <property type="term" value="C:spliceosomal complex"/>
    <property type="evidence" value="ECO:0007669"/>
    <property type="project" value="TreeGrafter"/>
</dbReference>
<dbReference type="InterPro" id="IPR034268">
    <property type="entry name" value="RBM25_RRM"/>
</dbReference>
<dbReference type="Pfam" id="PF00076">
    <property type="entry name" value="RRM_1"/>
    <property type="match status" value="1"/>
</dbReference>
<feature type="region of interest" description="Disordered" evidence="2">
    <location>
        <begin position="269"/>
        <end position="358"/>
    </location>
</feature>
<dbReference type="PANTHER" id="PTHR18806">
    <property type="entry name" value="RBM25 PROTEIN"/>
    <property type="match status" value="1"/>
</dbReference>
<feature type="compositionally biased region" description="Basic and acidic residues" evidence="2">
    <location>
        <begin position="348"/>
        <end position="358"/>
    </location>
</feature>
<dbReference type="CDD" id="cd12446">
    <property type="entry name" value="RRM_RBM25"/>
    <property type="match status" value="1"/>
</dbReference>
<dbReference type="EMBL" id="KQ965871">
    <property type="protein sequence ID" value="KXS09291.1"/>
    <property type="molecule type" value="Genomic_DNA"/>
</dbReference>
<proteinExistence type="predicted"/>
<evidence type="ECO:0000256" key="2">
    <source>
        <dbReference type="SAM" id="MobiDB-lite"/>
    </source>
</evidence>
<dbReference type="InterPro" id="IPR012677">
    <property type="entry name" value="Nucleotide-bd_a/b_plait_sf"/>
</dbReference>
<organism evidence="4 5">
    <name type="scientific">Gonapodya prolifera (strain JEL478)</name>
    <name type="common">Monoblepharis prolifera</name>
    <dbReference type="NCBI Taxonomy" id="1344416"/>
    <lineage>
        <taxon>Eukaryota</taxon>
        <taxon>Fungi</taxon>
        <taxon>Fungi incertae sedis</taxon>
        <taxon>Chytridiomycota</taxon>
        <taxon>Chytridiomycota incertae sedis</taxon>
        <taxon>Monoblepharidomycetes</taxon>
        <taxon>Monoblepharidales</taxon>
        <taxon>Gonapodyaceae</taxon>
        <taxon>Gonapodya</taxon>
    </lineage>
</organism>
<dbReference type="AlphaFoldDB" id="A0A138ZXX7"/>
<dbReference type="GO" id="GO:0003729">
    <property type="term" value="F:mRNA binding"/>
    <property type="evidence" value="ECO:0007669"/>
    <property type="project" value="TreeGrafter"/>
</dbReference>
<dbReference type="PROSITE" id="PS51025">
    <property type="entry name" value="PWI"/>
    <property type="match status" value="1"/>
</dbReference>
<dbReference type="InterPro" id="IPR002483">
    <property type="entry name" value="PWI_dom"/>
</dbReference>
<gene>
    <name evidence="4" type="ORF">M427DRAFT_141078</name>
</gene>
<evidence type="ECO:0000259" key="3">
    <source>
        <dbReference type="PROSITE" id="PS51025"/>
    </source>
</evidence>
<feature type="coiled-coil region" evidence="1">
    <location>
        <begin position="399"/>
        <end position="469"/>
    </location>
</feature>
<evidence type="ECO:0000256" key="1">
    <source>
        <dbReference type="SAM" id="Coils"/>
    </source>
</evidence>
<dbReference type="SMART" id="SM00311">
    <property type="entry name" value="PWI"/>
    <property type="match status" value="1"/>
</dbReference>
<dbReference type="Gene3D" id="3.30.70.330">
    <property type="match status" value="1"/>
</dbReference>
<accession>A0A138ZXX7</accession>
<feature type="region of interest" description="Disordered" evidence="2">
    <location>
        <begin position="500"/>
        <end position="532"/>
    </location>
</feature>
<dbReference type="Gene3D" id="1.20.1390.10">
    <property type="entry name" value="PWI domain"/>
    <property type="match status" value="1"/>
</dbReference>
<dbReference type="OMA" id="DGCVNKK"/>
<evidence type="ECO:0000313" key="4">
    <source>
        <dbReference type="EMBL" id="KXS09291.1"/>
    </source>
</evidence>
<dbReference type="InterPro" id="IPR052768">
    <property type="entry name" value="RBM25"/>
</dbReference>
<feature type="domain" description="PWI" evidence="3">
    <location>
        <begin position="556"/>
        <end position="647"/>
    </location>
</feature>
<dbReference type="STRING" id="1344416.A0A138ZXX7"/>
<dbReference type="PANTHER" id="PTHR18806:SF4">
    <property type="entry name" value="RNA-BINDING PROTEIN 25"/>
    <property type="match status" value="1"/>
</dbReference>
<dbReference type="SUPFAM" id="SSF54928">
    <property type="entry name" value="RNA-binding domain, RBD"/>
    <property type="match status" value="1"/>
</dbReference>
<reference evidence="4 5" key="1">
    <citation type="journal article" date="2015" name="Genome Biol. Evol.">
        <title>Phylogenomic analyses indicate that early fungi evolved digesting cell walls of algal ancestors of land plants.</title>
        <authorList>
            <person name="Chang Y."/>
            <person name="Wang S."/>
            <person name="Sekimoto S."/>
            <person name="Aerts A.L."/>
            <person name="Choi C."/>
            <person name="Clum A."/>
            <person name="LaButti K.M."/>
            <person name="Lindquist E.A."/>
            <person name="Yee Ngan C."/>
            <person name="Ohm R.A."/>
            <person name="Salamov A.A."/>
            <person name="Grigoriev I.V."/>
            <person name="Spatafora J.W."/>
            <person name="Berbee M.L."/>
        </authorList>
    </citation>
    <scope>NUCLEOTIDE SEQUENCE [LARGE SCALE GENOMIC DNA]</scope>
    <source>
        <strain evidence="4 5">JEL478</strain>
    </source>
</reference>
<evidence type="ECO:0000313" key="5">
    <source>
        <dbReference type="Proteomes" id="UP000070544"/>
    </source>
</evidence>
<protein>
    <recommendedName>
        <fullName evidence="3">PWI domain-containing protein</fullName>
    </recommendedName>
</protein>
<dbReference type="InterPro" id="IPR000504">
    <property type="entry name" value="RRM_dom"/>
</dbReference>
<dbReference type="OrthoDB" id="6275295at2759"/>
<dbReference type="Proteomes" id="UP000070544">
    <property type="component" value="Unassembled WGS sequence"/>
</dbReference>
<feature type="compositionally biased region" description="Basic and acidic residues" evidence="2">
    <location>
        <begin position="269"/>
        <end position="296"/>
    </location>
</feature>
<feature type="compositionally biased region" description="Basic and acidic residues" evidence="2">
    <location>
        <begin position="500"/>
        <end position="518"/>
    </location>
</feature>
<dbReference type="InterPro" id="IPR035979">
    <property type="entry name" value="RBD_domain_sf"/>
</dbReference>